<evidence type="ECO:0000313" key="2">
    <source>
        <dbReference type="Proteomes" id="UP001292216"/>
    </source>
</evidence>
<dbReference type="Proteomes" id="UP001292216">
    <property type="component" value="Unassembled WGS sequence"/>
</dbReference>
<dbReference type="EMBL" id="JAYERP010000001">
    <property type="protein sequence ID" value="MEA3570831.1"/>
    <property type="molecule type" value="Genomic_DNA"/>
</dbReference>
<dbReference type="RefSeq" id="WP_009225099.1">
    <property type="nucleotide sequence ID" value="NZ_CBCSKM010000028.1"/>
</dbReference>
<organism evidence="1 2">
    <name type="scientific">Paenibacillus phoenicis</name>
    <dbReference type="NCBI Taxonomy" id="554117"/>
    <lineage>
        <taxon>Bacteria</taxon>
        <taxon>Bacillati</taxon>
        <taxon>Bacillota</taxon>
        <taxon>Bacilli</taxon>
        <taxon>Bacillales</taxon>
        <taxon>Paenibacillaceae</taxon>
        <taxon>Paenibacillus</taxon>
    </lineage>
</organism>
<comment type="caution">
    <text evidence="1">The sequence shown here is derived from an EMBL/GenBank/DDBJ whole genome shotgun (WGS) entry which is preliminary data.</text>
</comment>
<gene>
    <name evidence="1" type="ORF">U9M73_12625</name>
</gene>
<proteinExistence type="predicted"/>
<evidence type="ECO:0000313" key="1">
    <source>
        <dbReference type="EMBL" id="MEA3570831.1"/>
    </source>
</evidence>
<reference evidence="1 2" key="1">
    <citation type="submission" date="2023-12" db="EMBL/GenBank/DDBJ databases">
        <title>Whole genome sequencing of Paenibacillus phoenicis isolated from the Phoenix Mars Lander spacecraft assembly facility.</title>
        <authorList>
            <person name="Garcia A."/>
            <person name="Venkateswaran K."/>
        </authorList>
    </citation>
    <scope>NUCLEOTIDE SEQUENCE [LARGE SCALE GENOMIC DNA]</scope>
    <source>
        <strain evidence="1 2">3PO2SA</strain>
    </source>
</reference>
<accession>A0ABU5PLR2</accession>
<protein>
    <submittedName>
        <fullName evidence="1">Uncharacterized protein</fullName>
    </submittedName>
</protein>
<name>A0ABU5PLR2_9BACL</name>
<keyword evidence="2" id="KW-1185">Reference proteome</keyword>
<sequence>MTRFPLQAGEEAKLRLVDAISQSQKAMARILGSLADVTELSPDAARHIAGNIDKLTKYQEAMARTVCGLTFHRVKYGTPSPPWMMDACYAAYDVTRGEQEEEEGWQKTNSGVPAV</sequence>